<accession>A0A553ZTY0</accession>
<dbReference type="InterPro" id="IPR002645">
    <property type="entry name" value="STAS_dom"/>
</dbReference>
<proteinExistence type="predicted"/>
<sequence length="276" mass="31445">MPAANQLLHDYMNAKSFEITKEWYETIIEDDIDSVYAASDKESIDRLTKQNRDYIVIISYLFISEKEEVYNKVENWIDEIGSDMAHLQTPLHQIFREFMRTRDIYISYLEKFTQEHEDVLTYEELSDWKSKVVKTLDFTVQHFIKKIETNTTLQLEAQKEMINELSSPVILLQNNSALLPLVGDIDTARAKSIMENTLAQCALKGVDHLYLDLSGVVIIDTMVATEIFQLISALSIIGVQTTLSGIRPEIAQTAVQLGLSFENISIKSTLAQALAN</sequence>
<evidence type="ECO:0000313" key="4">
    <source>
        <dbReference type="Proteomes" id="UP000318521"/>
    </source>
</evidence>
<reference evidence="3 4" key="1">
    <citation type="submission" date="2019-07" db="EMBL/GenBank/DDBJ databases">
        <authorList>
            <person name="Park Y.J."/>
            <person name="Jeong S.E."/>
            <person name="Jung H.S."/>
        </authorList>
    </citation>
    <scope>NUCLEOTIDE SEQUENCE [LARGE SCALE GENOMIC DNA]</scope>
    <source>
        <strain evidence="4">P16(2019)</strain>
    </source>
</reference>
<dbReference type="Proteomes" id="UP000318521">
    <property type="component" value="Unassembled WGS sequence"/>
</dbReference>
<dbReference type="SUPFAM" id="SSF52091">
    <property type="entry name" value="SpoIIaa-like"/>
    <property type="match status" value="1"/>
</dbReference>
<dbReference type="OrthoDB" id="9800154at2"/>
<dbReference type="PROSITE" id="PS50801">
    <property type="entry name" value="STAS"/>
    <property type="match status" value="1"/>
</dbReference>
<dbReference type="InterPro" id="IPR051932">
    <property type="entry name" value="Bact_StressResp_Reg"/>
</dbReference>
<dbReference type="RefSeq" id="WP_143850449.1">
    <property type="nucleotide sequence ID" value="NZ_VLXZ01000017.1"/>
</dbReference>
<dbReference type="CDD" id="cd07041">
    <property type="entry name" value="STAS_RsbR_RsbS_like"/>
    <property type="match status" value="1"/>
</dbReference>
<comment type="caution">
    <text evidence="3">The sequence shown here is derived from an EMBL/GenBank/DDBJ whole genome shotgun (WGS) entry which is preliminary data.</text>
</comment>
<name>A0A553ZTY0_9BACI</name>
<feature type="domain" description="STAS" evidence="2">
    <location>
        <begin position="166"/>
        <end position="276"/>
    </location>
</feature>
<evidence type="ECO:0000259" key="2">
    <source>
        <dbReference type="PROSITE" id="PS50801"/>
    </source>
</evidence>
<dbReference type="InterPro" id="IPR036513">
    <property type="entry name" value="STAS_dom_sf"/>
</dbReference>
<dbReference type="PANTHER" id="PTHR33745:SF3">
    <property type="entry name" value="RSBT CO-ANTAGONIST PROTEIN RSBRC"/>
    <property type="match status" value="1"/>
</dbReference>
<organism evidence="3 4">
    <name type="scientific">Alkalicoccobacillus porphyridii</name>
    <dbReference type="NCBI Taxonomy" id="2597270"/>
    <lineage>
        <taxon>Bacteria</taxon>
        <taxon>Bacillati</taxon>
        <taxon>Bacillota</taxon>
        <taxon>Bacilli</taxon>
        <taxon>Bacillales</taxon>
        <taxon>Bacillaceae</taxon>
        <taxon>Alkalicoccobacillus</taxon>
    </lineage>
</organism>
<dbReference type="EMBL" id="VLXZ01000017">
    <property type="protein sequence ID" value="TSB44930.1"/>
    <property type="molecule type" value="Genomic_DNA"/>
</dbReference>
<evidence type="ECO:0000256" key="1">
    <source>
        <dbReference type="ARBA" id="ARBA00022553"/>
    </source>
</evidence>
<dbReference type="PANTHER" id="PTHR33745">
    <property type="entry name" value="RSBT ANTAGONIST PROTEIN RSBS-RELATED"/>
    <property type="match status" value="1"/>
</dbReference>
<dbReference type="Gene3D" id="3.30.750.24">
    <property type="entry name" value="STAS domain"/>
    <property type="match status" value="1"/>
</dbReference>
<evidence type="ECO:0000313" key="3">
    <source>
        <dbReference type="EMBL" id="TSB44930.1"/>
    </source>
</evidence>
<gene>
    <name evidence="3" type="ORF">FN960_18975</name>
</gene>
<protein>
    <submittedName>
        <fullName evidence="3">STAS domain-containing protein</fullName>
    </submittedName>
</protein>
<dbReference type="AlphaFoldDB" id="A0A553ZTY0"/>
<keyword evidence="1" id="KW-0597">Phosphoprotein</keyword>
<keyword evidence="4" id="KW-1185">Reference proteome</keyword>
<dbReference type="Pfam" id="PF01740">
    <property type="entry name" value="STAS"/>
    <property type="match status" value="1"/>
</dbReference>